<evidence type="ECO:0000313" key="1">
    <source>
        <dbReference type="EMBL" id="DAD94432.1"/>
    </source>
</evidence>
<organism evidence="1">
    <name type="scientific">Siphoviridae sp. cttFh17</name>
    <dbReference type="NCBI Taxonomy" id="2826491"/>
    <lineage>
        <taxon>Viruses</taxon>
        <taxon>Duplodnaviria</taxon>
        <taxon>Heunggongvirae</taxon>
        <taxon>Uroviricota</taxon>
        <taxon>Caudoviricetes</taxon>
    </lineage>
</organism>
<proteinExistence type="predicted"/>
<name>A0A8S5NJN0_9CAUD</name>
<dbReference type="EMBL" id="BK015176">
    <property type="protein sequence ID" value="DAD94432.1"/>
    <property type="molecule type" value="Genomic_DNA"/>
</dbReference>
<protein>
    <submittedName>
        <fullName evidence="1">Uncharacterized protein</fullName>
    </submittedName>
</protein>
<reference evidence="1" key="1">
    <citation type="journal article" date="2021" name="Proc. Natl. Acad. Sci. U.S.A.">
        <title>A Catalog of Tens of Thousands of Viruses from Human Metagenomes Reveals Hidden Associations with Chronic Diseases.</title>
        <authorList>
            <person name="Tisza M.J."/>
            <person name="Buck C.B."/>
        </authorList>
    </citation>
    <scope>NUCLEOTIDE SEQUENCE</scope>
    <source>
        <strain evidence="1">CttFh17</strain>
    </source>
</reference>
<accession>A0A8S5NJN0</accession>
<sequence>MRLVDGDALLEKWRNLSERGRIEFDQVIMCESTIDAIVVTDRKKHISNFDFDGNRSQCCIDHDKYFSTCDTCEFGK</sequence>